<comment type="caution">
    <text evidence="1">The sequence shown here is derived from an EMBL/GenBank/DDBJ whole genome shotgun (WGS) entry which is preliminary data.</text>
</comment>
<dbReference type="Proteomes" id="UP000660801">
    <property type="component" value="Unassembled WGS sequence"/>
</dbReference>
<evidence type="ECO:0000313" key="2">
    <source>
        <dbReference type="Proteomes" id="UP000660801"/>
    </source>
</evidence>
<reference evidence="1" key="2">
    <citation type="submission" date="2020-09" db="EMBL/GenBank/DDBJ databases">
        <authorList>
            <person name="Sun Q."/>
            <person name="Zhou Y."/>
        </authorList>
    </citation>
    <scope>NUCLEOTIDE SEQUENCE</scope>
    <source>
        <strain evidence="1">CGMCC 1.15533</strain>
    </source>
</reference>
<sequence length="45" mass="4815">MKKVLKKLIVISLLAGFVLSIGKSGVNNIRPMGEIDPGPANIHMN</sequence>
<dbReference type="RefSeq" id="WP_188595255.1">
    <property type="nucleotide sequence ID" value="NZ_BMJN01000001.1"/>
</dbReference>
<organism evidence="1 2">
    <name type="scientific">Streptococcus himalayensis</name>
    <dbReference type="NCBI Taxonomy" id="1888195"/>
    <lineage>
        <taxon>Bacteria</taxon>
        <taxon>Bacillati</taxon>
        <taxon>Bacillota</taxon>
        <taxon>Bacilli</taxon>
        <taxon>Lactobacillales</taxon>
        <taxon>Streptococcaceae</taxon>
        <taxon>Streptococcus</taxon>
    </lineage>
</organism>
<dbReference type="AlphaFoldDB" id="A0A917A2W2"/>
<gene>
    <name evidence="1" type="ORF">GCM10011510_00900</name>
</gene>
<dbReference type="EMBL" id="BMJN01000001">
    <property type="protein sequence ID" value="GGE23656.1"/>
    <property type="molecule type" value="Genomic_DNA"/>
</dbReference>
<evidence type="ECO:0000313" key="1">
    <source>
        <dbReference type="EMBL" id="GGE23656.1"/>
    </source>
</evidence>
<proteinExistence type="predicted"/>
<reference evidence="1" key="1">
    <citation type="journal article" date="2014" name="Int. J. Syst. Evol. Microbiol.">
        <title>Complete genome sequence of Corynebacterium casei LMG S-19264T (=DSM 44701T), isolated from a smear-ripened cheese.</title>
        <authorList>
            <consortium name="US DOE Joint Genome Institute (JGI-PGF)"/>
            <person name="Walter F."/>
            <person name="Albersmeier A."/>
            <person name="Kalinowski J."/>
            <person name="Ruckert C."/>
        </authorList>
    </citation>
    <scope>NUCLEOTIDE SEQUENCE</scope>
    <source>
        <strain evidence="1">CGMCC 1.15533</strain>
    </source>
</reference>
<keyword evidence="2" id="KW-1185">Reference proteome</keyword>
<name>A0A917A2W2_9STRE</name>
<protein>
    <submittedName>
        <fullName evidence="1">Uncharacterized protein</fullName>
    </submittedName>
</protein>
<accession>A0A917A2W2</accession>